<evidence type="ECO:0000313" key="4">
    <source>
        <dbReference type="EMBL" id="MCV2369680.1"/>
    </source>
</evidence>
<dbReference type="InterPro" id="IPR045039">
    <property type="entry name" value="NSI-like"/>
</dbReference>
<evidence type="ECO:0000313" key="5">
    <source>
        <dbReference type="Proteomes" id="UP001209701"/>
    </source>
</evidence>
<name>A0ABT2YHY1_9BURK</name>
<evidence type="ECO:0000256" key="1">
    <source>
        <dbReference type="ARBA" id="ARBA00022679"/>
    </source>
</evidence>
<organism evidence="4 5">
    <name type="scientific">Roseateles oligotrophus</name>
    <dbReference type="NCBI Taxonomy" id="1769250"/>
    <lineage>
        <taxon>Bacteria</taxon>
        <taxon>Pseudomonadati</taxon>
        <taxon>Pseudomonadota</taxon>
        <taxon>Betaproteobacteria</taxon>
        <taxon>Burkholderiales</taxon>
        <taxon>Sphaerotilaceae</taxon>
        <taxon>Roseateles</taxon>
    </lineage>
</organism>
<dbReference type="Proteomes" id="UP001209701">
    <property type="component" value="Unassembled WGS sequence"/>
</dbReference>
<dbReference type="CDD" id="cd04301">
    <property type="entry name" value="NAT_SF"/>
    <property type="match status" value="1"/>
</dbReference>
<dbReference type="InterPro" id="IPR016181">
    <property type="entry name" value="Acyl_CoA_acyltransferase"/>
</dbReference>
<dbReference type="PANTHER" id="PTHR43626:SF4">
    <property type="entry name" value="GCN5-RELATED N-ACETYLTRANSFERASE 2, CHLOROPLASTIC"/>
    <property type="match status" value="1"/>
</dbReference>
<evidence type="ECO:0000256" key="2">
    <source>
        <dbReference type="ARBA" id="ARBA00023315"/>
    </source>
</evidence>
<keyword evidence="2" id="KW-0012">Acyltransferase</keyword>
<dbReference type="PANTHER" id="PTHR43626">
    <property type="entry name" value="ACYL-COA N-ACYLTRANSFERASE"/>
    <property type="match status" value="1"/>
</dbReference>
<dbReference type="EMBL" id="JAJIRN010000007">
    <property type="protein sequence ID" value="MCV2369680.1"/>
    <property type="molecule type" value="Genomic_DNA"/>
</dbReference>
<gene>
    <name evidence="4" type="ORF">LNV07_16495</name>
</gene>
<evidence type="ECO:0000259" key="3">
    <source>
        <dbReference type="PROSITE" id="PS51186"/>
    </source>
</evidence>
<sequence length="137" mass="14709">MHQFELLAELPAAEAFKSLYDTTGWGPASRDAAFYQAALAGSWRVRAAYAEGQLIGFVRAISDGHLHAFITEMIVRPEFQGQGVGAALLGAIMADCRAAGLSDIQLFCAKGKSAFYQRHGFVSRPADAPGMQFNPQG</sequence>
<dbReference type="RefSeq" id="WP_263572263.1">
    <property type="nucleotide sequence ID" value="NZ_JAJIRN010000007.1"/>
</dbReference>
<keyword evidence="5" id="KW-1185">Reference proteome</keyword>
<protein>
    <submittedName>
        <fullName evidence="4">GNAT family N-acetyltransferase</fullName>
    </submittedName>
</protein>
<keyword evidence="1" id="KW-0808">Transferase</keyword>
<dbReference type="SUPFAM" id="SSF55729">
    <property type="entry name" value="Acyl-CoA N-acyltransferases (Nat)"/>
    <property type="match status" value="1"/>
</dbReference>
<feature type="domain" description="N-acetyltransferase" evidence="3">
    <location>
        <begin position="5"/>
        <end position="137"/>
    </location>
</feature>
<accession>A0ABT2YHY1</accession>
<comment type="caution">
    <text evidence="4">The sequence shown here is derived from an EMBL/GenBank/DDBJ whole genome shotgun (WGS) entry which is preliminary data.</text>
</comment>
<reference evidence="4 5" key="1">
    <citation type="submission" date="2021-11" db="EMBL/GenBank/DDBJ databases">
        <authorList>
            <person name="Liang Q."/>
            <person name="Mou H."/>
            <person name="Liu Z."/>
        </authorList>
    </citation>
    <scope>NUCLEOTIDE SEQUENCE [LARGE SCALE GENOMIC DNA]</scope>
    <source>
        <strain evidence="4 5">CHU3</strain>
    </source>
</reference>
<proteinExistence type="predicted"/>
<dbReference type="Pfam" id="PF13508">
    <property type="entry name" value="Acetyltransf_7"/>
    <property type="match status" value="1"/>
</dbReference>
<dbReference type="Gene3D" id="3.40.630.30">
    <property type="match status" value="1"/>
</dbReference>
<dbReference type="InterPro" id="IPR000182">
    <property type="entry name" value="GNAT_dom"/>
</dbReference>
<dbReference type="PROSITE" id="PS51186">
    <property type="entry name" value="GNAT"/>
    <property type="match status" value="1"/>
</dbReference>